<evidence type="ECO:0000256" key="1">
    <source>
        <dbReference type="SAM" id="MobiDB-lite"/>
    </source>
</evidence>
<feature type="region of interest" description="Disordered" evidence="1">
    <location>
        <begin position="55"/>
        <end position="149"/>
    </location>
</feature>
<keyword evidence="3" id="KW-1185">Reference proteome</keyword>
<gene>
    <name evidence="2" type="ORF">O181_073833</name>
</gene>
<reference evidence="2" key="1">
    <citation type="submission" date="2021-03" db="EMBL/GenBank/DDBJ databases">
        <title>Draft genome sequence of rust myrtle Austropuccinia psidii MF-1, a brazilian biotype.</title>
        <authorList>
            <person name="Quecine M.C."/>
            <person name="Pachon D.M.R."/>
            <person name="Bonatelli M.L."/>
            <person name="Correr F.H."/>
            <person name="Franceschini L.M."/>
            <person name="Leite T.F."/>
            <person name="Margarido G.R.A."/>
            <person name="Almeida C.A."/>
            <person name="Ferrarezi J.A."/>
            <person name="Labate C.A."/>
        </authorList>
    </citation>
    <scope>NUCLEOTIDE SEQUENCE</scope>
    <source>
        <strain evidence="2">MF-1</strain>
    </source>
</reference>
<protein>
    <submittedName>
        <fullName evidence="2">Uncharacterized protein</fullName>
    </submittedName>
</protein>
<sequence length="166" mass="18316">MASNVRWYLWSKKDGHFGKESQAPDATSGYSDCRGMWKDGPMFKDPSQLVVGQSTPAEHAQFPGTILKPPSKRFQSNLNPSTPRSLQTTLATIPTSLTPASPSSCHNRPAISLAARPSPIKQSRASPIVRSHQLQHEASSSKRREEVSSLPFVSTQLFQQDDCWPI</sequence>
<dbReference type="EMBL" id="AVOT02039136">
    <property type="protein sequence ID" value="MBW0534118.1"/>
    <property type="molecule type" value="Genomic_DNA"/>
</dbReference>
<dbReference type="AlphaFoldDB" id="A0A9Q3F9W3"/>
<dbReference type="Proteomes" id="UP000765509">
    <property type="component" value="Unassembled WGS sequence"/>
</dbReference>
<accession>A0A9Q3F9W3</accession>
<name>A0A9Q3F9W3_9BASI</name>
<organism evidence="2 3">
    <name type="scientific">Austropuccinia psidii MF-1</name>
    <dbReference type="NCBI Taxonomy" id="1389203"/>
    <lineage>
        <taxon>Eukaryota</taxon>
        <taxon>Fungi</taxon>
        <taxon>Dikarya</taxon>
        <taxon>Basidiomycota</taxon>
        <taxon>Pucciniomycotina</taxon>
        <taxon>Pucciniomycetes</taxon>
        <taxon>Pucciniales</taxon>
        <taxon>Sphaerophragmiaceae</taxon>
        <taxon>Austropuccinia</taxon>
    </lineage>
</organism>
<proteinExistence type="predicted"/>
<comment type="caution">
    <text evidence="2">The sequence shown here is derived from an EMBL/GenBank/DDBJ whole genome shotgun (WGS) entry which is preliminary data.</text>
</comment>
<evidence type="ECO:0000313" key="3">
    <source>
        <dbReference type="Proteomes" id="UP000765509"/>
    </source>
</evidence>
<evidence type="ECO:0000313" key="2">
    <source>
        <dbReference type="EMBL" id="MBW0534118.1"/>
    </source>
</evidence>
<feature type="compositionally biased region" description="Polar residues" evidence="1">
    <location>
        <begin position="73"/>
        <end position="106"/>
    </location>
</feature>